<keyword evidence="1" id="KW-0812">Transmembrane</keyword>
<feature type="domain" description="Low molecular weight protein antigen 6 PH" evidence="2">
    <location>
        <begin position="56"/>
        <end position="131"/>
    </location>
</feature>
<organism evidence="3 4">
    <name type="scientific">Kitasatospora indigofera</name>
    <dbReference type="NCBI Taxonomy" id="67307"/>
    <lineage>
        <taxon>Bacteria</taxon>
        <taxon>Bacillati</taxon>
        <taxon>Actinomycetota</taxon>
        <taxon>Actinomycetes</taxon>
        <taxon>Kitasatosporales</taxon>
        <taxon>Streptomycetaceae</taxon>
        <taxon>Kitasatospora</taxon>
    </lineage>
</organism>
<evidence type="ECO:0000259" key="2">
    <source>
        <dbReference type="Pfam" id="PF10756"/>
    </source>
</evidence>
<comment type="caution">
    <text evidence="3">The sequence shown here is derived from an EMBL/GenBank/DDBJ whole genome shotgun (WGS) entry which is preliminary data.</text>
</comment>
<keyword evidence="1" id="KW-1133">Transmembrane helix</keyword>
<keyword evidence="1" id="KW-0472">Membrane</keyword>
<gene>
    <name evidence="3" type="ORF">GCM10018781_62690</name>
</gene>
<sequence>MEPVKSYEPARLLLVALGVLFLLLSAPGLFRPSVGGQVFSAVIVILSASWCVVTARLGLVVDRNGIAEGVQLRPRRTPWQDVEEVAVREGRGSKGTDYWLVELRLRDGRELVVRSTASSDRKRVEDTGRRILGMRAAALGTEDTAGLAFREGNPDQKYGASLGDAVVGPDGVPVTVRLRGPDSGQLDWSAASLPGGVLAGLVLAVLIGVGTAVSALVRRIGRRPGYRLTVEVGGPEPRSVTLPFTSRALATRHVRSLVAAVGEQGAAAVPRTAGAR</sequence>
<dbReference type="Pfam" id="PF10756">
    <property type="entry name" value="bPH_6"/>
    <property type="match status" value="1"/>
</dbReference>
<feature type="transmembrane region" description="Helical" evidence="1">
    <location>
        <begin position="196"/>
        <end position="217"/>
    </location>
</feature>
<dbReference type="AlphaFoldDB" id="A0A919GAU5"/>
<dbReference type="GeneID" id="95356574"/>
<reference evidence="3" key="2">
    <citation type="submission" date="2020-09" db="EMBL/GenBank/DDBJ databases">
        <authorList>
            <person name="Sun Q."/>
            <person name="Ohkuma M."/>
        </authorList>
    </citation>
    <scope>NUCLEOTIDE SEQUENCE</scope>
    <source>
        <strain evidence="3">JCM 4646</strain>
    </source>
</reference>
<evidence type="ECO:0000313" key="4">
    <source>
        <dbReference type="Proteomes" id="UP000617734"/>
    </source>
</evidence>
<accession>A0A919GAU5</accession>
<dbReference type="RefSeq" id="WP_190214286.1">
    <property type="nucleotide sequence ID" value="NZ_BNBO01000050.1"/>
</dbReference>
<dbReference type="InterPro" id="IPR019692">
    <property type="entry name" value="CFP-6_PH"/>
</dbReference>
<proteinExistence type="predicted"/>
<evidence type="ECO:0000313" key="3">
    <source>
        <dbReference type="EMBL" id="GHH81019.1"/>
    </source>
</evidence>
<protein>
    <recommendedName>
        <fullName evidence="2">Low molecular weight protein antigen 6 PH domain-containing protein</fullName>
    </recommendedName>
</protein>
<keyword evidence="4" id="KW-1185">Reference proteome</keyword>
<dbReference type="EMBL" id="BNBO01000050">
    <property type="protein sequence ID" value="GHH81019.1"/>
    <property type="molecule type" value="Genomic_DNA"/>
</dbReference>
<feature type="transmembrane region" description="Helical" evidence="1">
    <location>
        <begin position="37"/>
        <end position="59"/>
    </location>
</feature>
<name>A0A919GAU5_9ACTN</name>
<dbReference type="Proteomes" id="UP000617734">
    <property type="component" value="Unassembled WGS sequence"/>
</dbReference>
<feature type="transmembrane region" description="Helical" evidence="1">
    <location>
        <begin position="12"/>
        <end position="30"/>
    </location>
</feature>
<evidence type="ECO:0000256" key="1">
    <source>
        <dbReference type="SAM" id="Phobius"/>
    </source>
</evidence>
<reference evidence="3" key="1">
    <citation type="journal article" date="2014" name="Int. J. Syst. Evol. Microbiol.">
        <title>Complete genome sequence of Corynebacterium casei LMG S-19264T (=DSM 44701T), isolated from a smear-ripened cheese.</title>
        <authorList>
            <consortium name="US DOE Joint Genome Institute (JGI-PGF)"/>
            <person name="Walter F."/>
            <person name="Albersmeier A."/>
            <person name="Kalinowski J."/>
            <person name="Ruckert C."/>
        </authorList>
    </citation>
    <scope>NUCLEOTIDE SEQUENCE</scope>
    <source>
        <strain evidence="3">JCM 4646</strain>
    </source>
</reference>